<evidence type="ECO:0000313" key="2">
    <source>
        <dbReference type="Proteomes" id="UP000199206"/>
    </source>
</evidence>
<dbReference type="AlphaFoldDB" id="A0A1H8IP64"/>
<accession>A0A1H8IP64</accession>
<name>A0A1H8IP64_9SPHN</name>
<keyword evidence="2" id="KW-1185">Reference proteome</keyword>
<sequence length="82" mass="9361">MGTSFFTDKLMPAAYPHGGRRRQVEIYRPSGEQHLELRIGELDEEHQGRGHAVELNEEDARELLSGLLSAMHYLGYRTDHLA</sequence>
<protein>
    <submittedName>
        <fullName evidence="1">Uncharacterized protein</fullName>
    </submittedName>
</protein>
<dbReference type="Proteomes" id="UP000199206">
    <property type="component" value="Unassembled WGS sequence"/>
</dbReference>
<evidence type="ECO:0000313" key="1">
    <source>
        <dbReference type="EMBL" id="SEN69875.1"/>
    </source>
</evidence>
<proteinExistence type="predicted"/>
<reference evidence="2" key="1">
    <citation type="submission" date="2016-10" db="EMBL/GenBank/DDBJ databases">
        <authorList>
            <person name="Varghese N."/>
            <person name="Submissions S."/>
        </authorList>
    </citation>
    <scope>NUCLEOTIDE SEQUENCE [LARGE SCALE GENOMIC DNA]</scope>
    <source>
        <strain evidence="2">S6-262</strain>
    </source>
</reference>
<dbReference type="STRING" id="1166340.SAMN05192583_3349"/>
<organism evidence="1 2">
    <name type="scientific">Sphingomonas gellani</name>
    <dbReference type="NCBI Taxonomy" id="1166340"/>
    <lineage>
        <taxon>Bacteria</taxon>
        <taxon>Pseudomonadati</taxon>
        <taxon>Pseudomonadota</taxon>
        <taxon>Alphaproteobacteria</taxon>
        <taxon>Sphingomonadales</taxon>
        <taxon>Sphingomonadaceae</taxon>
        <taxon>Sphingomonas</taxon>
    </lineage>
</organism>
<dbReference type="EMBL" id="FOCF01000010">
    <property type="protein sequence ID" value="SEN69875.1"/>
    <property type="molecule type" value="Genomic_DNA"/>
</dbReference>
<gene>
    <name evidence="1" type="ORF">SAMN05192583_3349</name>
</gene>